<dbReference type="SUPFAM" id="SSF81342">
    <property type="entry name" value="Transmembrane di-heme cytochromes"/>
    <property type="match status" value="1"/>
</dbReference>
<keyword evidence="5 6" id="KW-0472">Membrane</keyword>
<keyword evidence="3 6" id="KW-0812">Transmembrane</keyword>
<evidence type="ECO:0000256" key="1">
    <source>
        <dbReference type="ARBA" id="ARBA00004651"/>
    </source>
</evidence>
<comment type="subcellular location">
    <subcellularLocation>
        <location evidence="1">Cell membrane</location>
        <topology evidence="1">Multi-pass membrane protein</topology>
    </subcellularLocation>
</comment>
<dbReference type="Pfam" id="PF01292">
    <property type="entry name" value="Ni_hydr_CYTB"/>
    <property type="match status" value="1"/>
</dbReference>
<dbReference type="InterPro" id="IPR051542">
    <property type="entry name" value="Hydrogenase_cytochrome"/>
</dbReference>
<feature type="transmembrane region" description="Helical" evidence="6">
    <location>
        <begin position="44"/>
        <end position="63"/>
    </location>
</feature>
<organism evidence="8 9">
    <name type="scientific">Alcaligenes xylosoxydans xylosoxydans</name>
    <name type="common">Achromobacter xylosoxidans</name>
    <dbReference type="NCBI Taxonomy" id="85698"/>
    <lineage>
        <taxon>Bacteria</taxon>
        <taxon>Pseudomonadati</taxon>
        <taxon>Pseudomonadota</taxon>
        <taxon>Betaproteobacteria</taxon>
        <taxon>Burkholderiales</taxon>
        <taxon>Alcaligenaceae</taxon>
        <taxon>Achromobacter</taxon>
    </lineage>
</organism>
<feature type="transmembrane region" description="Helical" evidence="6">
    <location>
        <begin position="20"/>
        <end position="38"/>
    </location>
</feature>
<dbReference type="GO" id="GO:0020037">
    <property type="term" value="F:heme binding"/>
    <property type="evidence" value="ECO:0007669"/>
    <property type="project" value="TreeGrafter"/>
</dbReference>
<proteinExistence type="predicted"/>
<feature type="domain" description="Cytochrome b561 bacterial/Ni-hydrogenase" evidence="7">
    <location>
        <begin position="11"/>
        <end position="180"/>
    </location>
</feature>
<evidence type="ECO:0000256" key="4">
    <source>
        <dbReference type="ARBA" id="ARBA00022989"/>
    </source>
</evidence>
<feature type="transmembrane region" description="Helical" evidence="6">
    <location>
        <begin position="149"/>
        <end position="168"/>
    </location>
</feature>
<dbReference type="GO" id="GO:0005886">
    <property type="term" value="C:plasma membrane"/>
    <property type="evidence" value="ECO:0007669"/>
    <property type="project" value="UniProtKB-SubCell"/>
</dbReference>
<dbReference type="InterPro" id="IPR016174">
    <property type="entry name" value="Di-haem_cyt_TM"/>
</dbReference>
<evidence type="ECO:0000256" key="5">
    <source>
        <dbReference type="ARBA" id="ARBA00023136"/>
    </source>
</evidence>
<accession>A0A0X8NY22</accession>
<evidence type="ECO:0000256" key="3">
    <source>
        <dbReference type="ARBA" id="ARBA00022692"/>
    </source>
</evidence>
<dbReference type="PANTHER" id="PTHR30485">
    <property type="entry name" value="NI/FE-HYDROGENASE 1 B-TYPE CYTOCHROME SUBUNIT"/>
    <property type="match status" value="1"/>
</dbReference>
<name>A0A0X8NY22_ALCXX</name>
<dbReference type="EMBL" id="CP014060">
    <property type="protein sequence ID" value="AMG36390.1"/>
    <property type="molecule type" value="Genomic_DNA"/>
</dbReference>
<gene>
    <name evidence="8" type="ORF">AL504_10355</name>
</gene>
<evidence type="ECO:0000259" key="7">
    <source>
        <dbReference type="Pfam" id="PF01292"/>
    </source>
</evidence>
<protein>
    <submittedName>
        <fullName evidence="8">Cytochrome B</fullName>
    </submittedName>
</protein>
<dbReference type="RefSeq" id="WP_061072024.1">
    <property type="nucleotide sequence ID" value="NZ_CP014060.2"/>
</dbReference>
<feature type="transmembrane region" description="Helical" evidence="6">
    <location>
        <begin position="200"/>
        <end position="218"/>
    </location>
</feature>
<evidence type="ECO:0000256" key="6">
    <source>
        <dbReference type="SAM" id="Phobius"/>
    </source>
</evidence>
<dbReference type="AlphaFoldDB" id="A0A0X8NY22"/>
<evidence type="ECO:0000256" key="2">
    <source>
        <dbReference type="ARBA" id="ARBA00022475"/>
    </source>
</evidence>
<dbReference type="GO" id="GO:0022904">
    <property type="term" value="P:respiratory electron transport chain"/>
    <property type="evidence" value="ECO:0007669"/>
    <property type="project" value="InterPro"/>
</dbReference>
<evidence type="ECO:0000313" key="8">
    <source>
        <dbReference type="EMBL" id="AMG36390.1"/>
    </source>
</evidence>
<sequence>MQNNRLAIRIWDLPTRLFHWALVVCIVGAFVSVKLGGLYMDWHVRFGCTALGLIIFRLLWGFVGPRYARFAQFVRGPRAVANYLKGAAAPAGHNPLGALSVLALLLVIGFQAVSGLFTTDDIMTQGPLFGHVSEPTANLLTSWHKLNEWVIIGLIALHLLAVAWYALVRRKRLVRAIITGNVDPKDVPPGTPPTQDGFAIWLRALILGACVTGLVLWIRSLEIAADMSFS</sequence>
<reference evidence="9" key="1">
    <citation type="submission" date="2015-12" db="EMBL/GenBank/DDBJ databases">
        <title>FDA dAtabase for Regulatory Grade micrObial Sequences (FDA-ARGOS): Supporting development and validation of Infectious Disease Dx tests.</title>
        <authorList>
            <person name="Case J."/>
            <person name="Tallon L."/>
            <person name="Sadzewicz L."/>
            <person name="Sengamalay N."/>
            <person name="Ott S."/>
            <person name="Godinez A."/>
            <person name="Nagaraj S."/>
            <person name="Nadendla S."/>
            <person name="Sichtig H."/>
        </authorList>
    </citation>
    <scope>NUCLEOTIDE SEQUENCE [LARGE SCALE GENOMIC DNA]</scope>
    <source>
        <strain evidence="9">FDAARGOS_147</strain>
    </source>
</reference>
<dbReference type="Proteomes" id="UP000060602">
    <property type="component" value="Chromosome"/>
</dbReference>
<dbReference type="Gene3D" id="1.20.950.20">
    <property type="entry name" value="Transmembrane di-heme cytochromes, Chain C"/>
    <property type="match status" value="1"/>
</dbReference>
<dbReference type="InterPro" id="IPR011577">
    <property type="entry name" value="Cyt_b561_bac/Ni-Hgenase"/>
</dbReference>
<evidence type="ECO:0000313" key="9">
    <source>
        <dbReference type="Proteomes" id="UP000060602"/>
    </source>
</evidence>
<keyword evidence="2" id="KW-1003">Cell membrane</keyword>
<keyword evidence="4 6" id="KW-1133">Transmembrane helix</keyword>
<feature type="transmembrane region" description="Helical" evidence="6">
    <location>
        <begin position="96"/>
        <end position="117"/>
    </location>
</feature>
<dbReference type="PANTHER" id="PTHR30485:SF2">
    <property type="entry name" value="BLL0597 PROTEIN"/>
    <property type="match status" value="1"/>
</dbReference>
<dbReference type="GO" id="GO:0009055">
    <property type="term" value="F:electron transfer activity"/>
    <property type="evidence" value="ECO:0007669"/>
    <property type="project" value="InterPro"/>
</dbReference>